<comment type="caution">
    <text evidence="1">The sequence shown here is derived from an EMBL/GenBank/DDBJ whole genome shotgun (WGS) entry which is preliminary data.</text>
</comment>
<reference evidence="1" key="1">
    <citation type="submission" date="2016-10" db="EMBL/GenBank/DDBJ databases">
        <title>Sequence of Gallionella enrichment culture.</title>
        <authorList>
            <person name="Poehlein A."/>
            <person name="Muehling M."/>
            <person name="Daniel R."/>
        </authorList>
    </citation>
    <scope>NUCLEOTIDE SEQUENCE</scope>
</reference>
<protein>
    <submittedName>
        <fullName evidence="1">Uncharacterized protein</fullName>
    </submittedName>
</protein>
<evidence type="ECO:0000313" key="1">
    <source>
        <dbReference type="EMBL" id="OIQ67001.1"/>
    </source>
</evidence>
<sequence>MNDHHGLDLVRPIGGKSRLDLVHVGPAPPVGWQEFDVELEFLGDAAPQHRKLAGLGQQHLVARRQRIDERGFPGAGARRRKNDDRLLGAENALHSGEYRMTEFGKFGTAVIQGRHIHGPQHPVRYIGRAWNLKKMPSCMQSHLASFPGISESERSPTIYWAPCLPATA</sequence>
<dbReference type="AlphaFoldDB" id="A0A1J5P635"/>
<accession>A0A1J5P635</accession>
<gene>
    <name evidence="1" type="ORF">GALL_514240</name>
</gene>
<dbReference type="EMBL" id="MLJW01006213">
    <property type="protein sequence ID" value="OIQ67001.1"/>
    <property type="molecule type" value="Genomic_DNA"/>
</dbReference>
<name>A0A1J5P635_9ZZZZ</name>
<organism evidence="1">
    <name type="scientific">mine drainage metagenome</name>
    <dbReference type="NCBI Taxonomy" id="410659"/>
    <lineage>
        <taxon>unclassified sequences</taxon>
        <taxon>metagenomes</taxon>
        <taxon>ecological metagenomes</taxon>
    </lineage>
</organism>
<proteinExistence type="predicted"/>